<sequence>MSAALALSVEQRLVASWRAGVMSLPDEQIPCAGMIWKEAGPRGRFGVWAGVRTMMFRFVEHWGDEAAALGWSTESLFGVHRLAGALRADSVGALVTIYPRKVVAMDERTITLERNGSRQVFRGLSNPVESIPIWEFWRSTRKV</sequence>
<gene>
    <name evidence="1" type="ORF">ACFQE0_13880</name>
</gene>
<proteinExistence type="predicted"/>
<organism evidence="1 2">
    <name type="scientific">Methylobacterium komagatae</name>
    <dbReference type="NCBI Taxonomy" id="374425"/>
    <lineage>
        <taxon>Bacteria</taxon>
        <taxon>Pseudomonadati</taxon>
        <taxon>Pseudomonadota</taxon>
        <taxon>Alphaproteobacteria</taxon>
        <taxon>Hyphomicrobiales</taxon>
        <taxon>Methylobacteriaceae</taxon>
        <taxon>Methylobacterium</taxon>
    </lineage>
</organism>
<dbReference type="RefSeq" id="WP_378970565.1">
    <property type="nucleotide sequence ID" value="NZ_JBHSWN010000001.1"/>
</dbReference>
<name>A0ABW2BJK1_9HYPH</name>
<keyword evidence="2" id="KW-1185">Reference proteome</keyword>
<reference evidence="2" key="1">
    <citation type="journal article" date="2019" name="Int. J. Syst. Evol. Microbiol.">
        <title>The Global Catalogue of Microorganisms (GCM) 10K type strain sequencing project: providing services to taxonomists for standard genome sequencing and annotation.</title>
        <authorList>
            <consortium name="The Broad Institute Genomics Platform"/>
            <consortium name="The Broad Institute Genome Sequencing Center for Infectious Disease"/>
            <person name="Wu L."/>
            <person name="Ma J."/>
        </authorList>
    </citation>
    <scope>NUCLEOTIDE SEQUENCE [LARGE SCALE GENOMIC DNA]</scope>
    <source>
        <strain evidence="2">CCUG 48316</strain>
    </source>
</reference>
<comment type="caution">
    <text evidence="1">The sequence shown here is derived from an EMBL/GenBank/DDBJ whole genome shotgun (WGS) entry which is preliminary data.</text>
</comment>
<protein>
    <submittedName>
        <fullName evidence="1">Uncharacterized protein</fullName>
    </submittedName>
</protein>
<evidence type="ECO:0000313" key="1">
    <source>
        <dbReference type="EMBL" id="MFC6790599.1"/>
    </source>
</evidence>
<dbReference type="Proteomes" id="UP001596292">
    <property type="component" value="Unassembled WGS sequence"/>
</dbReference>
<accession>A0ABW2BJK1</accession>
<evidence type="ECO:0000313" key="2">
    <source>
        <dbReference type="Proteomes" id="UP001596292"/>
    </source>
</evidence>
<dbReference type="EMBL" id="JBHSWN010000001">
    <property type="protein sequence ID" value="MFC6790599.1"/>
    <property type="molecule type" value="Genomic_DNA"/>
</dbReference>